<dbReference type="Pfam" id="PF22746">
    <property type="entry name" value="SHOCT-like_DUF2089-C"/>
    <property type="match status" value="1"/>
</dbReference>
<evidence type="ECO:0000313" key="3">
    <source>
        <dbReference type="Proteomes" id="UP000317778"/>
    </source>
</evidence>
<organism evidence="2 3">
    <name type="scientific">candidate division TA06 bacterium B3_TA06</name>
    <dbReference type="NCBI Taxonomy" id="2012487"/>
    <lineage>
        <taxon>Bacteria</taxon>
        <taxon>Bacteria division TA06</taxon>
    </lineage>
</organism>
<dbReference type="InterPro" id="IPR053959">
    <property type="entry name" value="YvlB/LiaX_N"/>
</dbReference>
<sequence length="71" mass="7829">MNPKERILKLLEDGKITADEAARLLKALGEPCCEPKDECCESTSDECCETKDEECCEPDKGAESEKSESSE</sequence>
<dbReference type="Proteomes" id="UP000317778">
    <property type="component" value="Unassembled WGS sequence"/>
</dbReference>
<proteinExistence type="predicted"/>
<dbReference type="AlphaFoldDB" id="A0A532V658"/>
<feature type="domain" description="YvlB/LiaX N-terminal" evidence="1">
    <location>
        <begin position="4"/>
        <end position="30"/>
    </location>
</feature>
<name>A0A532V658_UNCT6</name>
<evidence type="ECO:0000259" key="1">
    <source>
        <dbReference type="Pfam" id="PF22746"/>
    </source>
</evidence>
<gene>
    <name evidence="2" type="ORF">CEE36_07230</name>
</gene>
<dbReference type="EMBL" id="NJBO01000010">
    <property type="protein sequence ID" value="TKJ42686.1"/>
    <property type="molecule type" value="Genomic_DNA"/>
</dbReference>
<accession>A0A532V658</accession>
<comment type="caution">
    <text evidence="2">The sequence shown here is derived from an EMBL/GenBank/DDBJ whole genome shotgun (WGS) entry which is preliminary data.</text>
</comment>
<protein>
    <recommendedName>
        <fullName evidence="1">YvlB/LiaX N-terminal domain-containing protein</fullName>
    </recommendedName>
</protein>
<reference evidence="2 3" key="1">
    <citation type="submission" date="2017-06" db="EMBL/GenBank/DDBJ databases">
        <title>Novel microbial phyla capable of carbon fixation and sulfur reduction in deep-sea sediments.</title>
        <authorList>
            <person name="Huang J."/>
            <person name="Baker B."/>
            <person name="Wang Y."/>
        </authorList>
    </citation>
    <scope>NUCLEOTIDE SEQUENCE [LARGE SCALE GENOMIC DNA]</scope>
    <source>
        <strain evidence="2">B3_TA06</strain>
    </source>
</reference>
<evidence type="ECO:0000313" key="2">
    <source>
        <dbReference type="EMBL" id="TKJ42686.1"/>
    </source>
</evidence>